<keyword evidence="3" id="KW-0520">NAD</keyword>
<dbReference type="PROSITE" id="PS00671">
    <property type="entry name" value="D_2_HYDROXYACID_DH_3"/>
    <property type="match status" value="1"/>
</dbReference>
<organism evidence="7 8">
    <name type="scientific">Tenuifilum thalassicum</name>
    <dbReference type="NCBI Taxonomy" id="2590900"/>
    <lineage>
        <taxon>Bacteria</taxon>
        <taxon>Pseudomonadati</taxon>
        <taxon>Bacteroidota</taxon>
        <taxon>Bacteroidia</taxon>
        <taxon>Bacteroidales</taxon>
        <taxon>Tenuifilaceae</taxon>
        <taxon>Tenuifilum</taxon>
    </lineage>
</organism>
<dbReference type="GO" id="GO:0051287">
    <property type="term" value="F:NAD binding"/>
    <property type="evidence" value="ECO:0007669"/>
    <property type="project" value="InterPro"/>
</dbReference>
<dbReference type="AlphaFoldDB" id="A0A7D3XXY4"/>
<evidence type="ECO:0000256" key="2">
    <source>
        <dbReference type="ARBA" id="ARBA00023002"/>
    </source>
</evidence>
<dbReference type="InterPro" id="IPR029753">
    <property type="entry name" value="D-isomer_DH_CS"/>
</dbReference>
<dbReference type="KEGG" id="ttz:FHG85_01360"/>
<dbReference type="PROSITE" id="PS00670">
    <property type="entry name" value="D_2_HYDROXYACID_DH_2"/>
    <property type="match status" value="1"/>
</dbReference>
<sequence>MKKIVFAEPIGISPEASKSFSKEMEALEYDVIFYDSKPVSQSELQQRIVDAEILVIANYPLAAQTLQSCPNLKLIAVAFTGIDHVPIDYCKENSISVCNAAGYSTNAVAELTITLAISLLRNVVYFDSITRKNGTRENFLGGELFGKTFGILGYGAIGKRVAHLAKAFGSKVIVSTRTPQNDATVKFVSTEDLFKQADIISLHVPATSETVGLVSGNLIKLMKPTSILINTARGAIVDYSALSKALQDGKISGAAIDVYEHEPPIDSDHPILTAPNTILLPHIAYATKEAIELRTNIVLSNIKAWLAGFSQNIVS</sequence>
<evidence type="ECO:0000256" key="4">
    <source>
        <dbReference type="RuleBase" id="RU003719"/>
    </source>
</evidence>
<dbReference type="PANTHER" id="PTHR43761">
    <property type="entry name" value="D-ISOMER SPECIFIC 2-HYDROXYACID DEHYDROGENASE FAMILY PROTEIN (AFU_ORTHOLOGUE AFUA_1G13630)"/>
    <property type="match status" value="1"/>
</dbReference>
<dbReference type="Pfam" id="PF02826">
    <property type="entry name" value="2-Hacid_dh_C"/>
    <property type="match status" value="1"/>
</dbReference>
<keyword evidence="8" id="KW-1185">Reference proteome</keyword>
<keyword evidence="2 4" id="KW-0560">Oxidoreductase</keyword>
<dbReference type="Gene3D" id="3.40.50.720">
    <property type="entry name" value="NAD(P)-binding Rossmann-like Domain"/>
    <property type="match status" value="2"/>
</dbReference>
<dbReference type="InterPro" id="IPR050418">
    <property type="entry name" value="D-iso_2-hydroxyacid_DH_PdxB"/>
</dbReference>
<proteinExistence type="inferred from homology"/>
<name>A0A7D3XXY4_9BACT</name>
<evidence type="ECO:0000256" key="3">
    <source>
        <dbReference type="ARBA" id="ARBA00023027"/>
    </source>
</evidence>
<evidence type="ECO:0000259" key="5">
    <source>
        <dbReference type="Pfam" id="PF00389"/>
    </source>
</evidence>
<dbReference type="Pfam" id="PF00389">
    <property type="entry name" value="2-Hacid_dh"/>
    <property type="match status" value="1"/>
</dbReference>
<dbReference type="Proteomes" id="UP000500961">
    <property type="component" value="Chromosome"/>
</dbReference>
<dbReference type="InterPro" id="IPR006140">
    <property type="entry name" value="D-isomer_DH_NAD-bd"/>
</dbReference>
<dbReference type="GO" id="GO:0016616">
    <property type="term" value="F:oxidoreductase activity, acting on the CH-OH group of donors, NAD or NADP as acceptor"/>
    <property type="evidence" value="ECO:0007669"/>
    <property type="project" value="InterPro"/>
</dbReference>
<dbReference type="PANTHER" id="PTHR43761:SF1">
    <property type="entry name" value="D-ISOMER SPECIFIC 2-HYDROXYACID DEHYDROGENASE CATALYTIC DOMAIN-CONTAINING PROTEIN-RELATED"/>
    <property type="match status" value="1"/>
</dbReference>
<dbReference type="EMBL" id="CP041345">
    <property type="protein sequence ID" value="QKG81191.1"/>
    <property type="molecule type" value="Genomic_DNA"/>
</dbReference>
<evidence type="ECO:0000313" key="7">
    <source>
        <dbReference type="EMBL" id="QKG81191.1"/>
    </source>
</evidence>
<evidence type="ECO:0000256" key="1">
    <source>
        <dbReference type="ARBA" id="ARBA00005854"/>
    </source>
</evidence>
<dbReference type="InterPro" id="IPR036291">
    <property type="entry name" value="NAD(P)-bd_dom_sf"/>
</dbReference>
<dbReference type="SUPFAM" id="SSF51735">
    <property type="entry name" value="NAD(P)-binding Rossmann-fold domains"/>
    <property type="match status" value="1"/>
</dbReference>
<evidence type="ECO:0000259" key="6">
    <source>
        <dbReference type="Pfam" id="PF02826"/>
    </source>
</evidence>
<feature type="domain" description="D-isomer specific 2-hydroxyacid dehydrogenase catalytic" evidence="5">
    <location>
        <begin position="7"/>
        <end position="311"/>
    </location>
</feature>
<dbReference type="SUPFAM" id="SSF52283">
    <property type="entry name" value="Formate/glycerate dehydrogenase catalytic domain-like"/>
    <property type="match status" value="1"/>
</dbReference>
<dbReference type="InterPro" id="IPR006139">
    <property type="entry name" value="D-isomer_2_OHA_DH_cat_dom"/>
</dbReference>
<feature type="domain" description="D-isomer specific 2-hydroxyacid dehydrogenase NAD-binding" evidence="6">
    <location>
        <begin position="114"/>
        <end position="284"/>
    </location>
</feature>
<gene>
    <name evidence="7" type="ORF">FHG85_01360</name>
</gene>
<reference evidence="7 8" key="1">
    <citation type="submission" date="2019-07" db="EMBL/GenBank/DDBJ databases">
        <title>Thalassofilum flectens gen. nov., sp. nov., a novel moderate thermophilic anaerobe from a shallow sea hot spring in Kunashir Island (Russia), representing a new family in the order Bacteroidales, and proposal of Thalassofilacea fam. nov.</title>
        <authorList>
            <person name="Kochetkova T.V."/>
            <person name="Podosokorskaya O.A."/>
            <person name="Novikov A."/>
            <person name="Elcheninov A.G."/>
            <person name="Toshchakov S.V."/>
            <person name="Kublanov I.V."/>
        </authorList>
    </citation>
    <scope>NUCLEOTIDE SEQUENCE [LARGE SCALE GENOMIC DNA]</scope>
    <source>
        <strain evidence="7 8">38-H</strain>
    </source>
</reference>
<comment type="similarity">
    <text evidence="1 4">Belongs to the D-isomer specific 2-hydroxyacid dehydrogenase family.</text>
</comment>
<accession>A0A7D3XXY4</accession>
<evidence type="ECO:0000313" key="8">
    <source>
        <dbReference type="Proteomes" id="UP000500961"/>
    </source>
</evidence>
<protein>
    <submittedName>
        <fullName evidence="7">Hydroxyacid dehydrogenase</fullName>
    </submittedName>
</protein>